<evidence type="ECO:0000256" key="1">
    <source>
        <dbReference type="SAM" id="MobiDB-lite"/>
    </source>
</evidence>
<reference evidence="2 3" key="1">
    <citation type="submission" date="2018-08" db="EMBL/GenBank/DDBJ databases">
        <title>Genome and evolution of the arbuscular mycorrhizal fungus Diversispora epigaea (formerly Glomus versiforme) and its bacterial endosymbionts.</title>
        <authorList>
            <person name="Sun X."/>
            <person name="Fei Z."/>
            <person name="Harrison M."/>
        </authorList>
    </citation>
    <scope>NUCLEOTIDE SEQUENCE [LARGE SCALE GENOMIC DNA]</scope>
    <source>
        <strain evidence="2 3">IT104</strain>
    </source>
</reference>
<comment type="caution">
    <text evidence="2">The sequence shown here is derived from an EMBL/GenBank/DDBJ whole genome shotgun (WGS) entry which is preliminary data.</text>
</comment>
<feature type="compositionally biased region" description="Basic and acidic residues" evidence="1">
    <location>
        <begin position="44"/>
        <end position="54"/>
    </location>
</feature>
<evidence type="ECO:0000313" key="3">
    <source>
        <dbReference type="Proteomes" id="UP000266861"/>
    </source>
</evidence>
<protein>
    <submittedName>
        <fullName evidence="2">Uncharacterized protein</fullName>
    </submittedName>
</protein>
<accession>A0A397IQD3</accession>
<gene>
    <name evidence="2" type="ORF">Glove_217g82</name>
</gene>
<evidence type="ECO:0000313" key="2">
    <source>
        <dbReference type="EMBL" id="RHZ75183.1"/>
    </source>
</evidence>
<proteinExistence type="predicted"/>
<name>A0A397IQD3_9GLOM</name>
<keyword evidence="3" id="KW-1185">Reference proteome</keyword>
<dbReference type="EMBL" id="PQFF01000202">
    <property type="protein sequence ID" value="RHZ75183.1"/>
    <property type="molecule type" value="Genomic_DNA"/>
</dbReference>
<dbReference type="Proteomes" id="UP000266861">
    <property type="component" value="Unassembled WGS sequence"/>
</dbReference>
<dbReference type="AlphaFoldDB" id="A0A397IQD3"/>
<feature type="region of interest" description="Disordered" evidence="1">
    <location>
        <begin position="35"/>
        <end position="54"/>
    </location>
</feature>
<sequence length="54" mass="6150">MDIPIGMRELEFKKHANETLTNLGTDYSGEELLMNTDNNKVKVNPREKNSGKNN</sequence>
<organism evidence="2 3">
    <name type="scientific">Diversispora epigaea</name>
    <dbReference type="NCBI Taxonomy" id="1348612"/>
    <lineage>
        <taxon>Eukaryota</taxon>
        <taxon>Fungi</taxon>
        <taxon>Fungi incertae sedis</taxon>
        <taxon>Mucoromycota</taxon>
        <taxon>Glomeromycotina</taxon>
        <taxon>Glomeromycetes</taxon>
        <taxon>Diversisporales</taxon>
        <taxon>Diversisporaceae</taxon>
        <taxon>Diversispora</taxon>
    </lineage>
</organism>